<evidence type="ECO:0000256" key="2">
    <source>
        <dbReference type="ARBA" id="ARBA00023136"/>
    </source>
</evidence>
<dbReference type="Gene3D" id="2.40.170.20">
    <property type="entry name" value="TonB-dependent receptor, beta-barrel domain"/>
    <property type="match status" value="1"/>
</dbReference>
<evidence type="ECO:0008006" key="6">
    <source>
        <dbReference type="Google" id="ProtNLM"/>
    </source>
</evidence>
<evidence type="ECO:0000256" key="3">
    <source>
        <dbReference type="ARBA" id="ARBA00023237"/>
    </source>
</evidence>
<reference evidence="4 5" key="1">
    <citation type="submission" date="2023-10" db="EMBL/GenBank/DDBJ databases">
        <title>Glaciecola aquimarina strain GGW-M5 nov., isolated from a coastal seawater.</title>
        <authorList>
            <person name="Bayburt H."/>
            <person name="Kim J.M."/>
            <person name="Choi B.J."/>
            <person name="Jeon C.O."/>
        </authorList>
    </citation>
    <scope>NUCLEOTIDE SEQUENCE [LARGE SCALE GENOMIC DNA]</scope>
    <source>
        <strain evidence="4 5">KCTC 32108</strain>
    </source>
</reference>
<protein>
    <recommendedName>
        <fullName evidence="6">TonB-dependent receptor-like beta-barrel domain-containing protein</fullName>
    </recommendedName>
</protein>
<keyword evidence="5" id="KW-1185">Reference proteome</keyword>
<keyword evidence="3" id="KW-0998">Cell outer membrane</keyword>
<dbReference type="EMBL" id="JAWDIO010000002">
    <property type="protein sequence ID" value="MDU0354319.1"/>
    <property type="molecule type" value="Genomic_DNA"/>
</dbReference>
<organism evidence="4 5">
    <name type="scientific">Paraglaciecola aquimarina</name>
    <dbReference type="NCBI Taxonomy" id="1235557"/>
    <lineage>
        <taxon>Bacteria</taxon>
        <taxon>Pseudomonadati</taxon>
        <taxon>Pseudomonadota</taxon>
        <taxon>Gammaproteobacteria</taxon>
        <taxon>Alteromonadales</taxon>
        <taxon>Alteromonadaceae</taxon>
        <taxon>Paraglaciecola</taxon>
    </lineage>
</organism>
<gene>
    <name evidence="4" type="ORF">RS130_10595</name>
</gene>
<dbReference type="Proteomes" id="UP001247805">
    <property type="component" value="Unassembled WGS sequence"/>
</dbReference>
<evidence type="ECO:0000313" key="4">
    <source>
        <dbReference type="EMBL" id="MDU0354319.1"/>
    </source>
</evidence>
<comment type="caution">
    <text evidence="4">The sequence shown here is derived from an EMBL/GenBank/DDBJ whole genome shotgun (WGS) entry which is preliminary data.</text>
</comment>
<keyword evidence="2" id="KW-0472">Membrane</keyword>
<name>A0ABU3SWE0_9ALTE</name>
<evidence type="ECO:0000256" key="1">
    <source>
        <dbReference type="ARBA" id="ARBA00004442"/>
    </source>
</evidence>
<accession>A0ABU3SWE0</accession>
<dbReference type="SUPFAM" id="SSF56935">
    <property type="entry name" value="Porins"/>
    <property type="match status" value="1"/>
</dbReference>
<dbReference type="InterPro" id="IPR036942">
    <property type="entry name" value="Beta-barrel_TonB_sf"/>
</dbReference>
<sequence length="125" mass="13846">MENDDWAFDVGMRIERAEGTSKAEGSETVLVSDDPSIASNLQTNVTGNGRFTYGEVSTTEAAFSAAALYKMDDHDLNFYANASKGYFFPQIRSIRFNDNGEPQSYEGEDITLAALGLKFFLKIYT</sequence>
<proteinExistence type="predicted"/>
<dbReference type="RefSeq" id="WP_316025929.1">
    <property type="nucleotide sequence ID" value="NZ_JAWDIO010000002.1"/>
</dbReference>
<comment type="subcellular location">
    <subcellularLocation>
        <location evidence="1">Cell outer membrane</location>
    </subcellularLocation>
</comment>
<evidence type="ECO:0000313" key="5">
    <source>
        <dbReference type="Proteomes" id="UP001247805"/>
    </source>
</evidence>